<dbReference type="EMBL" id="SWKV01000144">
    <property type="protein sequence ID" value="KAF3031451.1"/>
    <property type="molecule type" value="Genomic_DNA"/>
</dbReference>
<dbReference type="GO" id="GO:0004672">
    <property type="term" value="F:protein kinase activity"/>
    <property type="evidence" value="ECO:0007669"/>
    <property type="project" value="InterPro"/>
</dbReference>
<evidence type="ECO:0000313" key="3">
    <source>
        <dbReference type="EMBL" id="KAF3031451.1"/>
    </source>
</evidence>
<dbReference type="OrthoDB" id="3738511at2759"/>
<feature type="compositionally biased region" description="Pro residues" evidence="1">
    <location>
        <begin position="52"/>
        <end position="63"/>
    </location>
</feature>
<feature type="domain" description="Protein kinase" evidence="2">
    <location>
        <begin position="146"/>
        <end position="377"/>
    </location>
</feature>
<dbReference type="AlphaFoldDB" id="A0A9P5BUV5"/>
<sequence>MLKSAPFSVISTAIFIALTLIALRVLCNEQYTKSGIITLHINFTDALFNQPTSPPPTPAPHPPRVPRDPGLLHDFQDGASSALSAAATGIADVVASDASLDDSLNTRRHGVVYSTNVEKGPQLARPAGFPINANGLIKSGDPWQDFEESHRLRFGLDHRVTVAERKTSPYDIVAIRSFSGDMENAQVRILQSIQHHNFARTLDVFRAVDSTYVVFEHAHVSLHEISRSRAKITKTELAAILGQLVNGLSYLSIQGLEHGSLSRSNILVTIDGVVKIGAFEGCCTRVSDATESPDLKALGRIAMEVMQGGQTEDMDIIGVRDLSTWDSEAASFLAETTSATSPDELKKHPLLQLPWKAHHLRRQVAITMLTVRIGLSL</sequence>
<dbReference type="PROSITE" id="PS50011">
    <property type="entry name" value="PROTEIN_KINASE_DOM"/>
    <property type="match status" value="1"/>
</dbReference>
<dbReference type="GO" id="GO:0005634">
    <property type="term" value="C:nucleus"/>
    <property type="evidence" value="ECO:0007669"/>
    <property type="project" value="TreeGrafter"/>
</dbReference>
<accession>A0A9P5BUV5</accession>
<dbReference type="InterPro" id="IPR011009">
    <property type="entry name" value="Kinase-like_dom_sf"/>
</dbReference>
<organism evidence="3 4">
    <name type="scientific">Didymella heteroderae</name>
    <dbReference type="NCBI Taxonomy" id="1769908"/>
    <lineage>
        <taxon>Eukaryota</taxon>
        <taxon>Fungi</taxon>
        <taxon>Dikarya</taxon>
        <taxon>Ascomycota</taxon>
        <taxon>Pezizomycotina</taxon>
        <taxon>Dothideomycetes</taxon>
        <taxon>Pleosporomycetidae</taxon>
        <taxon>Pleosporales</taxon>
        <taxon>Pleosporineae</taxon>
        <taxon>Didymellaceae</taxon>
        <taxon>Didymella</taxon>
    </lineage>
</organism>
<evidence type="ECO:0000259" key="2">
    <source>
        <dbReference type="PROSITE" id="PS50011"/>
    </source>
</evidence>
<dbReference type="InterPro" id="IPR000719">
    <property type="entry name" value="Prot_kinase_dom"/>
</dbReference>
<evidence type="ECO:0000256" key="1">
    <source>
        <dbReference type="SAM" id="MobiDB-lite"/>
    </source>
</evidence>
<evidence type="ECO:0000313" key="4">
    <source>
        <dbReference type="Proteomes" id="UP000758155"/>
    </source>
</evidence>
<protein>
    <recommendedName>
        <fullName evidence="2">Protein kinase domain-containing protein</fullName>
    </recommendedName>
</protein>
<comment type="caution">
    <text evidence="3">The sequence shown here is derived from an EMBL/GenBank/DDBJ whole genome shotgun (WGS) entry which is preliminary data.</text>
</comment>
<dbReference type="GO" id="GO:0005524">
    <property type="term" value="F:ATP binding"/>
    <property type="evidence" value="ECO:0007669"/>
    <property type="project" value="InterPro"/>
</dbReference>
<reference evidence="3" key="1">
    <citation type="submission" date="2019-04" db="EMBL/GenBank/DDBJ databases">
        <title>Sequencing of skin fungus with MAO and IRED activity.</title>
        <authorList>
            <person name="Marsaioli A.J."/>
            <person name="Bonatto J.M.C."/>
            <person name="Reis Junior O."/>
        </authorList>
    </citation>
    <scope>NUCLEOTIDE SEQUENCE</scope>
    <source>
        <strain evidence="3">28M1</strain>
    </source>
</reference>
<feature type="region of interest" description="Disordered" evidence="1">
    <location>
        <begin position="49"/>
        <end position="69"/>
    </location>
</feature>
<name>A0A9P5BUV5_9PLEO</name>
<keyword evidence="4" id="KW-1185">Reference proteome</keyword>
<dbReference type="Pfam" id="PF00069">
    <property type="entry name" value="Pkinase"/>
    <property type="match status" value="1"/>
</dbReference>
<proteinExistence type="predicted"/>
<dbReference type="Proteomes" id="UP000758155">
    <property type="component" value="Unassembled WGS sequence"/>
</dbReference>
<dbReference type="Gene3D" id="1.10.510.10">
    <property type="entry name" value="Transferase(Phosphotransferase) domain 1"/>
    <property type="match status" value="1"/>
</dbReference>
<gene>
    <name evidence="3" type="ORF">E8E12_000150</name>
</gene>
<dbReference type="SUPFAM" id="SSF56112">
    <property type="entry name" value="Protein kinase-like (PK-like)"/>
    <property type="match status" value="1"/>
</dbReference>
<dbReference type="SMART" id="SM00220">
    <property type="entry name" value="S_TKc"/>
    <property type="match status" value="1"/>
</dbReference>
<dbReference type="PANTHER" id="PTHR24345">
    <property type="entry name" value="SERINE/THREONINE-PROTEIN KINASE PLK"/>
    <property type="match status" value="1"/>
</dbReference>